<protein>
    <submittedName>
        <fullName evidence="1">Uncharacterized protein</fullName>
    </submittedName>
</protein>
<reference evidence="1 2" key="1">
    <citation type="submission" date="2020-09" db="EMBL/GenBank/DDBJ databases">
        <title>De no assembly of potato wild relative species, Solanum commersonii.</title>
        <authorList>
            <person name="Cho K."/>
        </authorList>
    </citation>
    <scope>NUCLEOTIDE SEQUENCE [LARGE SCALE GENOMIC DNA]</scope>
    <source>
        <strain evidence="1">LZ3.2</strain>
        <tissue evidence="1">Leaf</tissue>
    </source>
</reference>
<organism evidence="1 2">
    <name type="scientific">Solanum commersonii</name>
    <name type="common">Commerson's wild potato</name>
    <name type="synonym">Commerson's nightshade</name>
    <dbReference type="NCBI Taxonomy" id="4109"/>
    <lineage>
        <taxon>Eukaryota</taxon>
        <taxon>Viridiplantae</taxon>
        <taxon>Streptophyta</taxon>
        <taxon>Embryophyta</taxon>
        <taxon>Tracheophyta</taxon>
        <taxon>Spermatophyta</taxon>
        <taxon>Magnoliopsida</taxon>
        <taxon>eudicotyledons</taxon>
        <taxon>Gunneridae</taxon>
        <taxon>Pentapetalae</taxon>
        <taxon>asterids</taxon>
        <taxon>lamiids</taxon>
        <taxon>Solanales</taxon>
        <taxon>Solanaceae</taxon>
        <taxon>Solanoideae</taxon>
        <taxon>Solaneae</taxon>
        <taxon>Solanum</taxon>
    </lineage>
</organism>
<proteinExistence type="predicted"/>
<keyword evidence="2" id="KW-1185">Reference proteome</keyword>
<dbReference type="InterPro" id="IPR012675">
    <property type="entry name" value="Beta-grasp_dom_sf"/>
</dbReference>
<sequence length="85" mass="9556">MATGLIQRAISRVQSSSPAARLLVTRAHATDAKPQQVPNLKSFQIYRWNPDNQGKPELQEYKIDLKECGPMVLDALIKIKNEIDP</sequence>
<evidence type="ECO:0000313" key="2">
    <source>
        <dbReference type="Proteomes" id="UP000824120"/>
    </source>
</evidence>
<dbReference type="InterPro" id="IPR036010">
    <property type="entry name" value="2Fe-2S_ferredoxin-like_sf"/>
</dbReference>
<evidence type="ECO:0000313" key="1">
    <source>
        <dbReference type="EMBL" id="KAG5623857.1"/>
    </source>
</evidence>
<dbReference type="InterPro" id="IPR050573">
    <property type="entry name" value="SDH/FRD_Iron-Sulfur"/>
</dbReference>
<dbReference type="PANTHER" id="PTHR11921:SF29">
    <property type="entry name" value="SUCCINATE DEHYDROGENASE [UBIQUINONE] IRON-SULFUR SUBUNIT, MITOCHONDRIAL"/>
    <property type="match status" value="1"/>
</dbReference>
<dbReference type="EMBL" id="JACXVP010000002">
    <property type="protein sequence ID" value="KAG5623857.1"/>
    <property type="molecule type" value="Genomic_DNA"/>
</dbReference>
<dbReference type="AlphaFoldDB" id="A0A9J6AHG0"/>
<comment type="caution">
    <text evidence="1">The sequence shown here is derived from an EMBL/GenBank/DDBJ whole genome shotgun (WGS) entry which is preliminary data.</text>
</comment>
<dbReference type="OrthoDB" id="1696654at2759"/>
<dbReference type="GO" id="GO:0022904">
    <property type="term" value="P:respiratory electron transport chain"/>
    <property type="evidence" value="ECO:0007669"/>
    <property type="project" value="TreeGrafter"/>
</dbReference>
<gene>
    <name evidence="1" type="ORF">H5410_009075</name>
</gene>
<dbReference type="GO" id="GO:0009060">
    <property type="term" value="P:aerobic respiration"/>
    <property type="evidence" value="ECO:0007669"/>
    <property type="project" value="TreeGrafter"/>
</dbReference>
<dbReference type="Proteomes" id="UP000824120">
    <property type="component" value="Chromosome 2"/>
</dbReference>
<dbReference type="PANTHER" id="PTHR11921">
    <property type="entry name" value="SUCCINATE DEHYDROGENASE IRON-SULFUR PROTEIN"/>
    <property type="match status" value="1"/>
</dbReference>
<dbReference type="GO" id="GO:0005739">
    <property type="term" value="C:mitochondrion"/>
    <property type="evidence" value="ECO:0007669"/>
    <property type="project" value="TreeGrafter"/>
</dbReference>
<name>A0A9J6AHG0_SOLCO</name>
<dbReference type="SUPFAM" id="SSF54292">
    <property type="entry name" value="2Fe-2S ferredoxin-like"/>
    <property type="match status" value="1"/>
</dbReference>
<accession>A0A9J6AHG0</accession>
<dbReference type="GO" id="GO:0051536">
    <property type="term" value="F:iron-sulfur cluster binding"/>
    <property type="evidence" value="ECO:0007669"/>
    <property type="project" value="InterPro"/>
</dbReference>
<dbReference type="Gene3D" id="3.10.20.30">
    <property type="match status" value="1"/>
</dbReference>